<dbReference type="RefSeq" id="WP_094413335.1">
    <property type="nucleotide sequence ID" value="NZ_NOXV01000220.1"/>
</dbReference>
<reference evidence="4 5" key="1">
    <citation type="submission" date="2017-07" db="EMBL/GenBank/DDBJ databases">
        <title>Flavobacterium cyanobacteriorum sp. nov., isolated from cyanobacterial aggregates in a eutrophic lake.</title>
        <authorList>
            <person name="Cai H."/>
        </authorList>
    </citation>
    <scope>NUCLEOTIDE SEQUENCE [LARGE SCALE GENOMIC DNA]</scope>
    <source>
        <strain evidence="4 5">TH021</strain>
    </source>
</reference>
<dbReference type="NCBIfam" id="NF041874">
    <property type="entry name" value="EPS_EpsC"/>
    <property type="match status" value="1"/>
</dbReference>
<keyword evidence="1" id="KW-0028">Amino-acid biosynthesis</keyword>
<gene>
    <name evidence="4" type="ORF">CHU92_05335</name>
</gene>
<accession>A0A255ZA81</accession>
<dbReference type="AlphaFoldDB" id="A0A255ZA81"/>
<protein>
    <submittedName>
        <fullName evidence="4">Serine acetyltransferase</fullName>
    </submittedName>
</protein>
<keyword evidence="2 4" id="KW-0808">Transferase</keyword>
<evidence type="ECO:0000256" key="3">
    <source>
        <dbReference type="ARBA" id="ARBA00023315"/>
    </source>
</evidence>
<dbReference type="InterPro" id="IPR045304">
    <property type="entry name" value="LbH_SAT"/>
</dbReference>
<comment type="caution">
    <text evidence="4">The sequence shown here is derived from an EMBL/GenBank/DDBJ whole genome shotgun (WGS) entry which is preliminary data.</text>
</comment>
<proteinExistence type="predicted"/>
<sequence>MKHPVYTANYLKCELLPDKVKTEQWLEKFFRWLFCIGPQYADYKFFVNEKEELEKSLEELLNSSGYEGKILSVLSLLNDKAAILHQKLEDDLKAIFEFDPAAKSRSEVLTSYPGFFAIAVYRIAHEFWVLSVPLLPRMMAEYVHGKTGIDIHPGAQIGERFFIDHGTGVVVGETSVIGNDVKLYQGVTLGALSVSKADASVKRHPTIGNNVTVYANATILGGATEIGDASIIGGNVWITRSVPPGSLVYHKSEIAVKTKETFPEPLNFVI</sequence>
<dbReference type="EMBL" id="NOXV01000220">
    <property type="protein sequence ID" value="OYQ38369.1"/>
    <property type="molecule type" value="Genomic_DNA"/>
</dbReference>
<dbReference type="PANTHER" id="PTHR42811">
    <property type="entry name" value="SERINE ACETYLTRANSFERASE"/>
    <property type="match status" value="1"/>
</dbReference>
<dbReference type="OrthoDB" id="9801456at2"/>
<dbReference type="GO" id="GO:0008652">
    <property type="term" value="P:amino acid biosynthetic process"/>
    <property type="evidence" value="ECO:0007669"/>
    <property type="project" value="UniProtKB-KW"/>
</dbReference>
<evidence type="ECO:0000313" key="4">
    <source>
        <dbReference type="EMBL" id="OYQ38369.1"/>
    </source>
</evidence>
<evidence type="ECO:0000256" key="2">
    <source>
        <dbReference type="ARBA" id="ARBA00022679"/>
    </source>
</evidence>
<organism evidence="4 5">
    <name type="scientific">Flavobacterium cyanobacteriorum</name>
    <dbReference type="NCBI Taxonomy" id="2022802"/>
    <lineage>
        <taxon>Bacteria</taxon>
        <taxon>Pseudomonadati</taxon>
        <taxon>Bacteroidota</taxon>
        <taxon>Flavobacteriia</taxon>
        <taxon>Flavobacteriales</taxon>
        <taxon>Flavobacteriaceae</taxon>
        <taxon>Flavobacterium</taxon>
    </lineage>
</organism>
<keyword evidence="3" id="KW-0012">Acyltransferase</keyword>
<dbReference type="SUPFAM" id="SSF51161">
    <property type="entry name" value="Trimeric LpxA-like enzymes"/>
    <property type="match status" value="1"/>
</dbReference>
<dbReference type="InterPro" id="IPR053376">
    <property type="entry name" value="Serine_acetyltransferase"/>
</dbReference>
<dbReference type="CDD" id="cd03354">
    <property type="entry name" value="LbH_SAT"/>
    <property type="match status" value="1"/>
</dbReference>
<evidence type="ECO:0000256" key="1">
    <source>
        <dbReference type="ARBA" id="ARBA00022605"/>
    </source>
</evidence>
<keyword evidence="5" id="KW-1185">Reference proteome</keyword>
<dbReference type="Gene3D" id="2.160.10.10">
    <property type="entry name" value="Hexapeptide repeat proteins"/>
    <property type="match status" value="1"/>
</dbReference>
<name>A0A255ZA81_9FLAO</name>
<dbReference type="GO" id="GO:0016746">
    <property type="term" value="F:acyltransferase activity"/>
    <property type="evidence" value="ECO:0007669"/>
    <property type="project" value="UniProtKB-KW"/>
</dbReference>
<dbReference type="InterPro" id="IPR042122">
    <property type="entry name" value="Ser_AcTrfase_N_sf"/>
</dbReference>
<dbReference type="Proteomes" id="UP000216605">
    <property type="component" value="Unassembled WGS sequence"/>
</dbReference>
<dbReference type="Gene3D" id="1.10.3130.10">
    <property type="entry name" value="serine acetyltransferase, domain 1"/>
    <property type="match status" value="1"/>
</dbReference>
<evidence type="ECO:0000313" key="5">
    <source>
        <dbReference type="Proteomes" id="UP000216605"/>
    </source>
</evidence>
<dbReference type="InterPro" id="IPR011004">
    <property type="entry name" value="Trimer_LpxA-like_sf"/>
</dbReference>